<name>A0A8J6HNQ8_TENMO</name>
<reference evidence="2" key="2">
    <citation type="submission" date="2021-08" db="EMBL/GenBank/DDBJ databases">
        <authorList>
            <person name="Eriksson T."/>
        </authorList>
    </citation>
    <scope>NUCLEOTIDE SEQUENCE</scope>
    <source>
        <strain evidence="2">Stoneville</strain>
        <tissue evidence="2">Whole head</tissue>
    </source>
</reference>
<dbReference type="Proteomes" id="UP000719412">
    <property type="component" value="Unassembled WGS sequence"/>
</dbReference>
<evidence type="ECO:0000313" key="2">
    <source>
        <dbReference type="EMBL" id="KAH0817999.1"/>
    </source>
</evidence>
<dbReference type="AlphaFoldDB" id="A0A8J6HNQ8"/>
<evidence type="ECO:0000313" key="3">
    <source>
        <dbReference type="Proteomes" id="UP000719412"/>
    </source>
</evidence>
<comment type="caution">
    <text evidence="2">The sequence shown here is derived from an EMBL/GenBank/DDBJ whole genome shotgun (WGS) entry which is preliminary data.</text>
</comment>
<accession>A0A8J6HNQ8</accession>
<protein>
    <recommendedName>
        <fullName evidence="1">Reverse transcriptase domain-containing protein</fullName>
    </recommendedName>
</protein>
<gene>
    <name evidence="2" type="ORF">GEV33_004792</name>
</gene>
<reference evidence="2" key="1">
    <citation type="journal article" date="2020" name="J Insects Food Feed">
        <title>The yellow mealworm (Tenebrio molitor) genome: a resource for the emerging insects as food and feed industry.</title>
        <authorList>
            <person name="Eriksson T."/>
            <person name="Andere A."/>
            <person name="Kelstrup H."/>
            <person name="Emery V."/>
            <person name="Picard C."/>
        </authorList>
    </citation>
    <scope>NUCLEOTIDE SEQUENCE</scope>
    <source>
        <strain evidence="2">Stoneville</strain>
        <tissue evidence="2">Whole head</tissue>
    </source>
</reference>
<keyword evidence="3" id="KW-1185">Reference proteome</keyword>
<feature type="domain" description="Reverse transcriptase" evidence="1">
    <location>
        <begin position="1"/>
        <end position="109"/>
    </location>
</feature>
<dbReference type="Pfam" id="PF00078">
    <property type="entry name" value="RVT_1"/>
    <property type="match status" value="1"/>
</dbReference>
<dbReference type="EMBL" id="JABDTM020018461">
    <property type="protein sequence ID" value="KAH0817999.1"/>
    <property type="molecule type" value="Genomic_DNA"/>
</dbReference>
<dbReference type="PROSITE" id="PS50878">
    <property type="entry name" value="RT_POL"/>
    <property type="match status" value="1"/>
</dbReference>
<evidence type="ECO:0000259" key="1">
    <source>
        <dbReference type="PROSITE" id="PS50878"/>
    </source>
</evidence>
<dbReference type="InterPro" id="IPR000477">
    <property type="entry name" value="RT_dom"/>
</dbReference>
<sequence>MVALDIKNAFNSAWYPALVQLLARNGCPGDLGRAIADFLQDRSVTSEGVTVRTSRGCPQGSCLGPILWLLIMEDWCLEGVHSLAEIKETYKRSRFRVGSTPGPPRGGTW</sequence>
<organism evidence="2 3">
    <name type="scientific">Tenebrio molitor</name>
    <name type="common">Yellow mealworm beetle</name>
    <dbReference type="NCBI Taxonomy" id="7067"/>
    <lineage>
        <taxon>Eukaryota</taxon>
        <taxon>Metazoa</taxon>
        <taxon>Ecdysozoa</taxon>
        <taxon>Arthropoda</taxon>
        <taxon>Hexapoda</taxon>
        <taxon>Insecta</taxon>
        <taxon>Pterygota</taxon>
        <taxon>Neoptera</taxon>
        <taxon>Endopterygota</taxon>
        <taxon>Coleoptera</taxon>
        <taxon>Polyphaga</taxon>
        <taxon>Cucujiformia</taxon>
        <taxon>Tenebrionidae</taxon>
        <taxon>Tenebrio</taxon>
    </lineage>
</organism>
<proteinExistence type="predicted"/>